<sequence length="164" mass="18857">MWYHYCCKSSVEEIQGGGTLEMLHLGEKLIIVGLFVQIAFFGFFIAVMGNFFIRCSMKPVQGAKAQECSSSFWLNWKFLLAELTLTSLFIMVRSIYRVIEYLQGNDGVLISDEKYLFILDSSMIFFAMVTILVANISQWLSKSRFWQENDTAHEMLGFIKTPSI</sequence>
<feature type="transmembrane region" description="Helical" evidence="6">
    <location>
        <begin position="74"/>
        <end position="96"/>
    </location>
</feature>
<evidence type="ECO:0000256" key="2">
    <source>
        <dbReference type="ARBA" id="ARBA00009969"/>
    </source>
</evidence>
<feature type="transmembrane region" description="Helical" evidence="6">
    <location>
        <begin position="29"/>
        <end position="53"/>
    </location>
</feature>
<keyword evidence="8" id="KW-1185">Reference proteome</keyword>
<dbReference type="PANTHER" id="PTHR31465">
    <property type="entry name" value="PROTEIN RTA1-RELATED"/>
    <property type="match status" value="1"/>
</dbReference>
<evidence type="ECO:0000313" key="7">
    <source>
        <dbReference type="EMBL" id="EDK39388.2"/>
    </source>
</evidence>
<dbReference type="Pfam" id="PF04479">
    <property type="entry name" value="RTA1"/>
    <property type="match status" value="1"/>
</dbReference>
<comment type="similarity">
    <text evidence="2">Belongs to the lipid-translocating exporter (LTE) (TC 9.A.26.1) family.</text>
</comment>
<protein>
    <submittedName>
        <fullName evidence="7">Uncharacterized protein</fullName>
    </submittedName>
</protein>
<dbReference type="OMA" id="YEMSEDI"/>
<dbReference type="PANTHER" id="PTHR31465:SF1">
    <property type="entry name" value="PROTEIN RTA1-RELATED"/>
    <property type="match status" value="1"/>
</dbReference>
<keyword evidence="4 6" id="KW-1133">Transmembrane helix</keyword>
<dbReference type="KEGG" id="pgu:PGUG_03486"/>
<evidence type="ECO:0000256" key="3">
    <source>
        <dbReference type="ARBA" id="ARBA00022692"/>
    </source>
</evidence>
<keyword evidence="3 6" id="KW-0812">Transmembrane</keyword>
<dbReference type="GeneID" id="5126397"/>
<feature type="transmembrane region" description="Helical" evidence="6">
    <location>
        <begin position="116"/>
        <end position="136"/>
    </location>
</feature>
<evidence type="ECO:0000256" key="4">
    <source>
        <dbReference type="ARBA" id="ARBA00022989"/>
    </source>
</evidence>
<dbReference type="AlphaFoldDB" id="A5DJN5"/>
<organism evidence="7 8">
    <name type="scientific">Meyerozyma guilliermondii (strain ATCC 6260 / CBS 566 / DSM 6381 / JCM 1539 / NBRC 10279 / NRRL Y-324)</name>
    <name type="common">Yeast</name>
    <name type="synonym">Candida guilliermondii</name>
    <dbReference type="NCBI Taxonomy" id="294746"/>
    <lineage>
        <taxon>Eukaryota</taxon>
        <taxon>Fungi</taxon>
        <taxon>Dikarya</taxon>
        <taxon>Ascomycota</taxon>
        <taxon>Saccharomycotina</taxon>
        <taxon>Pichiomycetes</taxon>
        <taxon>Debaryomycetaceae</taxon>
        <taxon>Meyerozyma</taxon>
    </lineage>
</organism>
<comment type="subcellular location">
    <subcellularLocation>
        <location evidence="1">Membrane</location>
        <topology evidence="1">Multi-pass membrane protein</topology>
    </subcellularLocation>
</comment>
<dbReference type="InParanoid" id="A5DJN5"/>
<dbReference type="EMBL" id="CH408158">
    <property type="protein sequence ID" value="EDK39388.2"/>
    <property type="molecule type" value="Genomic_DNA"/>
</dbReference>
<gene>
    <name evidence="7" type="ORF">PGUG_03486</name>
</gene>
<evidence type="ECO:0000256" key="1">
    <source>
        <dbReference type="ARBA" id="ARBA00004141"/>
    </source>
</evidence>
<keyword evidence="5 6" id="KW-0472">Membrane</keyword>
<evidence type="ECO:0000256" key="5">
    <source>
        <dbReference type="ARBA" id="ARBA00023136"/>
    </source>
</evidence>
<dbReference type="VEuPathDB" id="FungiDB:PGUG_03486"/>
<dbReference type="HOGENOM" id="CLU_033465_5_1_1"/>
<dbReference type="InterPro" id="IPR007568">
    <property type="entry name" value="RTA1"/>
</dbReference>
<accession>A5DJN5</accession>
<evidence type="ECO:0000256" key="6">
    <source>
        <dbReference type="SAM" id="Phobius"/>
    </source>
</evidence>
<evidence type="ECO:0000313" key="8">
    <source>
        <dbReference type="Proteomes" id="UP000001997"/>
    </source>
</evidence>
<dbReference type="Proteomes" id="UP000001997">
    <property type="component" value="Unassembled WGS sequence"/>
</dbReference>
<dbReference type="OrthoDB" id="3358017at2759"/>
<proteinExistence type="inferred from homology"/>
<reference evidence="7 8" key="1">
    <citation type="journal article" date="2009" name="Nature">
        <title>Evolution of pathogenicity and sexual reproduction in eight Candida genomes.</title>
        <authorList>
            <person name="Butler G."/>
            <person name="Rasmussen M.D."/>
            <person name="Lin M.F."/>
            <person name="Santos M.A."/>
            <person name="Sakthikumar S."/>
            <person name="Munro C.A."/>
            <person name="Rheinbay E."/>
            <person name="Grabherr M."/>
            <person name="Forche A."/>
            <person name="Reedy J.L."/>
            <person name="Agrafioti I."/>
            <person name="Arnaud M.B."/>
            <person name="Bates S."/>
            <person name="Brown A.J."/>
            <person name="Brunke S."/>
            <person name="Costanzo M.C."/>
            <person name="Fitzpatrick D.A."/>
            <person name="de Groot P.W."/>
            <person name="Harris D."/>
            <person name="Hoyer L.L."/>
            <person name="Hube B."/>
            <person name="Klis F.M."/>
            <person name="Kodira C."/>
            <person name="Lennard N."/>
            <person name="Logue M.E."/>
            <person name="Martin R."/>
            <person name="Neiman A.M."/>
            <person name="Nikolaou E."/>
            <person name="Quail M.A."/>
            <person name="Quinn J."/>
            <person name="Santos M.C."/>
            <person name="Schmitzberger F.F."/>
            <person name="Sherlock G."/>
            <person name="Shah P."/>
            <person name="Silverstein K.A."/>
            <person name="Skrzypek M.S."/>
            <person name="Soll D."/>
            <person name="Staggs R."/>
            <person name="Stansfield I."/>
            <person name="Stumpf M.P."/>
            <person name="Sudbery P.E."/>
            <person name="Srikantha T."/>
            <person name="Zeng Q."/>
            <person name="Berman J."/>
            <person name="Berriman M."/>
            <person name="Heitman J."/>
            <person name="Gow N.A."/>
            <person name="Lorenz M.C."/>
            <person name="Birren B.W."/>
            <person name="Kellis M."/>
            <person name="Cuomo C.A."/>
        </authorList>
    </citation>
    <scope>NUCLEOTIDE SEQUENCE [LARGE SCALE GENOMIC DNA]</scope>
    <source>
        <strain evidence="8">ATCC 6260 / CBS 566 / DSM 6381 / JCM 1539 / NBRC 10279 / NRRL Y-324</strain>
    </source>
</reference>
<name>A5DJN5_PICGU</name>
<dbReference type="GO" id="GO:0016020">
    <property type="term" value="C:membrane"/>
    <property type="evidence" value="ECO:0007669"/>
    <property type="project" value="UniProtKB-SubCell"/>
</dbReference>
<dbReference type="RefSeq" id="XP_001484105.2">
    <property type="nucleotide sequence ID" value="XM_001484055.1"/>
</dbReference>